<evidence type="ECO:0000256" key="2">
    <source>
        <dbReference type="SAM" id="MobiDB-lite"/>
    </source>
</evidence>
<dbReference type="InterPro" id="IPR045889">
    <property type="entry name" value="MES/HNL"/>
</dbReference>
<dbReference type="EMBL" id="AK365223">
    <property type="protein sequence ID" value="BAJ96426.1"/>
    <property type="molecule type" value="mRNA"/>
</dbReference>
<dbReference type="Gene3D" id="3.40.50.1820">
    <property type="entry name" value="alpha/beta hydrolase"/>
    <property type="match status" value="1"/>
</dbReference>
<dbReference type="GeneID" id="123407604"/>
<reference evidence="4" key="1">
    <citation type="journal article" date="2011" name="Plant Physiol.">
        <title>Comprehensive sequence analysis of 24,783 barley full-length cDNAs derived from 12 clone libraries.</title>
        <authorList>
            <person name="Matsumoto T."/>
            <person name="Tanaka T."/>
            <person name="Sakai H."/>
            <person name="Amano N."/>
            <person name="Kanamori H."/>
            <person name="Kurita K."/>
            <person name="Kikuta A."/>
            <person name="Kamiya K."/>
            <person name="Yamamoto M."/>
            <person name="Ikawa H."/>
            <person name="Fujii N."/>
            <person name="Hori K."/>
            <person name="Itoh T."/>
            <person name="Sato K."/>
        </authorList>
    </citation>
    <scope>NUCLEOTIDE SEQUENCE</scope>
    <source>
        <tissue evidence="4">Shoot and root</tissue>
    </source>
</reference>
<keyword evidence="6" id="KW-1185">Reference proteome</keyword>
<dbReference type="ExpressionAtlas" id="F2DMV5">
    <property type="expression patterns" value="baseline and differential"/>
</dbReference>
<dbReference type="InterPro" id="IPR029058">
    <property type="entry name" value="AB_hydrolase_fold"/>
</dbReference>
<keyword evidence="1" id="KW-0378">Hydrolase</keyword>
<reference evidence="5" key="4">
    <citation type="submission" date="2022-01" db="UniProtKB">
        <authorList>
            <consortium name="EnsemblPlants"/>
        </authorList>
    </citation>
    <scope>IDENTIFICATION</scope>
    <source>
        <strain evidence="5">subsp. vulgare</strain>
    </source>
</reference>
<dbReference type="RefSeq" id="XP_044956702.1">
    <property type="nucleotide sequence ID" value="XM_045100767.1"/>
</dbReference>
<dbReference type="PaxDb" id="4513-MLOC_55883.2"/>
<dbReference type="Gramene" id="HORVU.MOREX.r3.7HG0706090.1">
    <property type="protein sequence ID" value="HORVU.MOREX.r3.7HG0706090.1"/>
    <property type="gene ID" value="HORVU.MOREX.r3.7HG0706090"/>
</dbReference>
<dbReference type="PANTHER" id="PTHR10992:SF785">
    <property type="entry name" value="METHYLESTERASE 14, CHLOROPLASTIC-RELATED"/>
    <property type="match status" value="1"/>
</dbReference>
<organism evidence="4">
    <name type="scientific">Hordeum vulgare subsp. vulgare</name>
    <name type="common">Domesticated barley</name>
    <dbReference type="NCBI Taxonomy" id="112509"/>
    <lineage>
        <taxon>Eukaryota</taxon>
        <taxon>Viridiplantae</taxon>
        <taxon>Streptophyta</taxon>
        <taxon>Embryophyta</taxon>
        <taxon>Tracheophyta</taxon>
        <taxon>Spermatophyta</taxon>
        <taxon>Magnoliopsida</taxon>
        <taxon>Liliopsida</taxon>
        <taxon>Poales</taxon>
        <taxon>Poaceae</taxon>
        <taxon>BOP clade</taxon>
        <taxon>Pooideae</taxon>
        <taxon>Triticodae</taxon>
        <taxon>Triticeae</taxon>
        <taxon>Hordeinae</taxon>
        <taxon>Hordeum</taxon>
    </lineage>
</organism>
<dbReference type="Pfam" id="PF12697">
    <property type="entry name" value="Abhydrolase_6"/>
    <property type="match status" value="1"/>
</dbReference>
<accession>F2DMV5</accession>
<dbReference type="eggNOG" id="ENOG502QRMV">
    <property type="taxonomic scope" value="Eukaryota"/>
</dbReference>
<dbReference type="STRING" id="112509.F2DMV5"/>
<sequence length="391" mass="42653">MGNAFACMPRKEHRGAAAVSRSKRMGSARPPRGGAAKLTPAEEELLHRQALAMAIHQHLDAGGSMSRRIDAGAGSMSRRIGPGSTSSRRHGNLPDSVTNATKAVQIVLENLETKKIVLVHGEGFGAWCWYKTISLLEEAGLDPVALDLTGSGIDHTDTNSIATLEEYSKPLIDYLSKLPENEKVVLVGHSCGGASVSYALEHCPKKISKAVFLTATMVKDSQRPFDVFSEELASADVFLQESQYLLYGNGKDKPPTGLRFDKQQIKGLYFNQSPSKDIALATVSMRPIPLAPIMEKLSLTAENYGSIRRYFIQTLDDRMLSPDVQEKLVRESPPDGIFKIKGGDHCPFFSKPQSLHKILLEIVQIQAPGALLPGKAKTLEEEEEESAEKSS</sequence>
<feature type="region of interest" description="Disordered" evidence="2">
    <location>
        <begin position="65"/>
        <end position="96"/>
    </location>
</feature>
<dbReference type="KEGG" id="hvg:123407604"/>
<dbReference type="AlphaFoldDB" id="F2DMV5"/>
<dbReference type="FunFam" id="3.40.50.1820:FF:000025">
    <property type="entry name" value="putative methylesterase 11, chloroplastic"/>
    <property type="match status" value="1"/>
</dbReference>
<dbReference type="GO" id="GO:0009694">
    <property type="term" value="P:jasmonic acid metabolic process"/>
    <property type="evidence" value="ECO:0000318"/>
    <property type="project" value="GO_Central"/>
</dbReference>
<dbReference type="EnsemblPlants" id="HORVU.MOREX.r3.7HG0706090.1">
    <property type="protein sequence ID" value="HORVU.MOREX.r3.7HG0706090.1"/>
    <property type="gene ID" value="HORVU.MOREX.r3.7HG0706090"/>
</dbReference>
<name>F2DMV5_HORVV</name>
<dbReference type="OMA" id="PTHVHQL"/>
<dbReference type="SUPFAM" id="SSF53474">
    <property type="entry name" value="alpha/beta-Hydrolases"/>
    <property type="match status" value="1"/>
</dbReference>
<dbReference type="GO" id="GO:0080032">
    <property type="term" value="F:methyl jasmonate esterase activity"/>
    <property type="evidence" value="ECO:0000318"/>
    <property type="project" value="GO_Central"/>
</dbReference>
<dbReference type="SMR" id="F2DMV5"/>
<gene>
    <name evidence="5" type="primary">LOC123407604</name>
</gene>
<feature type="domain" description="AB hydrolase-1" evidence="3">
    <location>
        <begin position="116"/>
        <end position="353"/>
    </location>
</feature>
<evidence type="ECO:0000259" key="3">
    <source>
        <dbReference type="Pfam" id="PF12697"/>
    </source>
</evidence>
<dbReference type="InterPro" id="IPR000073">
    <property type="entry name" value="AB_hydrolase_1"/>
</dbReference>
<evidence type="ECO:0000313" key="5">
    <source>
        <dbReference type="EnsemblPlants" id="HORVU.MOREX.r3.7HG0706090.1"/>
    </source>
</evidence>
<dbReference type="Proteomes" id="UP000011116">
    <property type="component" value="Chromosome 7H"/>
</dbReference>
<reference evidence="6" key="2">
    <citation type="journal article" date="2012" name="Nature">
        <title>A physical, genetic and functional sequence assembly of the barley genome.</title>
        <authorList>
            <consortium name="The International Barley Genome Sequencing Consortium"/>
            <person name="Mayer K.F."/>
            <person name="Waugh R."/>
            <person name="Brown J.W."/>
            <person name="Schulman A."/>
            <person name="Langridge P."/>
            <person name="Platzer M."/>
            <person name="Fincher G.B."/>
            <person name="Muehlbauer G.J."/>
            <person name="Sato K."/>
            <person name="Close T.J."/>
            <person name="Wise R.P."/>
            <person name="Stein N."/>
        </authorList>
    </citation>
    <scope>NUCLEOTIDE SEQUENCE [LARGE SCALE GENOMIC DNA]</scope>
    <source>
        <strain evidence="6">cv. Morex</strain>
    </source>
</reference>
<dbReference type="GO" id="GO:0009696">
    <property type="term" value="P:salicylic acid metabolic process"/>
    <property type="evidence" value="ECO:0000318"/>
    <property type="project" value="GO_Central"/>
</dbReference>
<proteinExistence type="evidence at transcript level"/>
<dbReference type="GO" id="GO:0080031">
    <property type="term" value="F:methyl salicylate esterase activity"/>
    <property type="evidence" value="ECO:0000318"/>
    <property type="project" value="GO_Central"/>
</dbReference>
<dbReference type="OrthoDB" id="1263307at2759"/>
<evidence type="ECO:0000313" key="4">
    <source>
        <dbReference type="EMBL" id="BAJ96426.1"/>
    </source>
</evidence>
<dbReference type="Gramene" id="HORVU.MOREX.r2.7HG0585580.1">
    <property type="protein sequence ID" value="HORVU.MOREX.r2.7HG0585580.1"/>
    <property type="gene ID" value="HORVU.MOREX.r2.7HG0585580"/>
</dbReference>
<reference evidence="5" key="3">
    <citation type="submission" date="2020-10" db="EMBL/GenBank/DDBJ databases">
        <authorList>
            <person name="Scholz U."/>
            <person name="Mascher M."/>
            <person name="Fiebig A."/>
        </authorList>
    </citation>
    <scope>NUCLEOTIDE SEQUENCE [LARGE SCALE GENOMIC DNA]</scope>
    <source>
        <strain evidence="5">cv. Morex</strain>
    </source>
</reference>
<protein>
    <submittedName>
        <fullName evidence="4">Predicted protein</fullName>
    </submittedName>
</protein>
<evidence type="ECO:0000256" key="1">
    <source>
        <dbReference type="ARBA" id="ARBA00022801"/>
    </source>
</evidence>
<dbReference type="PANTHER" id="PTHR10992">
    <property type="entry name" value="METHYLESTERASE FAMILY MEMBER"/>
    <property type="match status" value="1"/>
</dbReference>
<evidence type="ECO:0000313" key="6">
    <source>
        <dbReference type="Proteomes" id="UP000011116"/>
    </source>
</evidence>
<dbReference type="GO" id="GO:0080030">
    <property type="term" value="F:methyl indole-3-acetate esterase activity"/>
    <property type="evidence" value="ECO:0000318"/>
    <property type="project" value="GO_Central"/>
</dbReference>
<feature type="region of interest" description="Disordered" evidence="2">
    <location>
        <begin position="1"/>
        <end position="37"/>
    </location>
</feature>